<accession>A0A8J2KV10</accession>
<dbReference type="PANTHER" id="PTHR46641:SF25">
    <property type="entry name" value="CNMAMIDE RECEPTOR-RELATED"/>
    <property type="match status" value="1"/>
</dbReference>
<feature type="transmembrane region" description="Helical" evidence="7">
    <location>
        <begin position="247"/>
        <end position="269"/>
    </location>
</feature>
<dbReference type="PANTHER" id="PTHR46641">
    <property type="entry name" value="FMRFAMIDE RECEPTOR-RELATED"/>
    <property type="match status" value="1"/>
</dbReference>
<evidence type="ECO:0000313" key="10">
    <source>
        <dbReference type="Proteomes" id="UP000708208"/>
    </source>
</evidence>
<reference evidence="9" key="1">
    <citation type="submission" date="2021-06" db="EMBL/GenBank/DDBJ databases">
        <authorList>
            <person name="Hodson N. C."/>
            <person name="Mongue J. A."/>
            <person name="Jaron S. K."/>
        </authorList>
    </citation>
    <scope>NUCLEOTIDE SEQUENCE</scope>
</reference>
<dbReference type="InterPro" id="IPR017452">
    <property type="entry name" value="GPCR_Rhodpsn_7TM"/>
</dbReference>
<protein>
    <recommendedName>
        <fullName evidence="8">G-protein coupled receptors family 1 profile domain-containing protein</fullName>
    </recommendedName>
</protein>
<evidence type="ECO:0000256" key="3">
    <source>
        <dbReference type="ARBA" id="ARBA00022692"/>
    </source>
</evidence>
<dbReference type="OrthoDB" id="9990906at2759"/>
<name>A0A8J2KV10_9HEXA</name>
<organism evidence="9 10">
    <name type="scientific">Allacma fusca</name>
    <dbReference type="NCBI Taxonomy" id="39272"/>
    <lineage>
        <taxon>Eukaryota</taxon>
        <taxon>Metazoa</taxon>
        <taxon>Ecdysozoa</taxon>
        <taxon>Arthropoda</taxon>
        <taxon>Hexapoda</taxon>
        <taxon>Collembola</taxon>
        <taxon>Symphypleona</taxon>
        <taxon>Sminthuridae</taxon>
        <taxon>Allacma</taxon>
    </lineage>
</organism>
<proteinExistence type="inferred from homology"/>
<dbReference type="InterPro" id="IPR000276">
    <property type="entry name" value="GPCR_Rhodpsn"/>
</dbReference>
<dbReference type="AlphaFoldDB" id="A0A8J2KV10"/>
<feature type="transmembrane region" description="Helical" evidence="7">
    <location>
        <begin position="62"/>
        <end position="82"/>
    </location>
</feature>
<evidence type="ECO:0000313" key="9">
    <source>
        <dbReference type="EMBL" id="CAG7819654.1"/>
    </source>
</evidence>
<evidence type="ECO:0000256" key="2">
    <source>
        <dbReference type="ARBA" id="ARBA00010663"/>
    </source>
</evidence>
<dbReference type="Proteomes" id="UP000708208">
    <property type="component" value="Unassembled WGS sequence"/>
</dbReference>
<sequence length="436" mass="48612">MESSLKNETQETSGLTTRILETVKIFNLFYIPLLCLFGVIGNSLSVTVFCKPSPHRSLSASLYLSAVAFSDTGFLLTLIAVWLEDLGISVITTSFTCPLVMYLGQVTCFLSVWFIVAFTIERFFAVCYPLTRPTICTVARAKKVVAILTLVALFGFSYVWVIATVVNFPAQQEFSSPAQCDPRDMIHNECNMLNSQKQFNSTYNSIDPYNNKTEASLPTSSSKFVGFCSVRHEHLYFAGIASQIDSVLTLILPFGIIAYLNLRIVVCVWRFSKQREHLLATSRGRQSDERESEPPHSWGQVSFVYRSKQFVSSDINVHKCNDPHHLINSTQQTLRAKSDAERSQSRSGSSTNNCLPSVSTVNGLENPSRRHASDKTHQPVRKVRANGSGYAKVEARVTNTLLLVSTVFLVLNLPSHTIRAISFIQVRIVAGKIPVY</sequence>
<comment type="subcellular location">
    <subcellularLocation>
        <location evidence="1">Membrane</location>
    </subcellularLocation>
</comment>
<evidence type="ECO:0000256" key="7">
    <source>
        <dbReference type="SAM" id="Phobius"/>
    </source>
</evidence>
<dbReference type="GO" id="GO:0004930">
    <property type="term" value="F:G protein-coupled receptor activity"/>
    <property type="evidence" value="ECO:0007669"/>
    <property type="project" value="InterPro"/>
</dbReference>
<keyword evidence="4 7" id="KW-1133">Transmembrane helix</keyword>
<dbReference type="PROSITE" id="PS50262">
    <property type="entry name" value="G_PROTEIN_RECEP_F1_2"/>
    <property type="match status" value="1"/>
</dbReference>
<keyword evidence="5 7" id="KW-0472">Membrane</keyword>
<feature type="region of interest" description="Disordered" evidence="6">
    <location>
        <begin position="330"/>
        <end position="385"/>
    </location>
</feature>
<feature type="transmembrane region" description="Helical" evidence="7">
    <location>
        <begin position="144"/>
        <end position="166"/>
    </location>
</feature>
<feature type="transmembrane region" description="Helical" evidence="7">
    <location>
        <begin position="102"/>
        <end position="124"/>
    </location>
</feature>
<gene>
    <name evidence="9" type="ORF">AFUS01_LOCUS30085</name>
</gene>
<feature type="transmembrane region" description="Helical" evidence="7">
    <location>
        <begin position="28"/>
        <end position="50"/>
    </location>
</feature>
<keyword evidence="3 7" id="KW-0812">Transmembrane</keyword>
<dbReference type="GO" id="GO:0016020">
    <property type="term" value="C:membrane"/>
    <property type="evidence" value="ECO:0007669"/>
    <property type="project" value="UniProtKB-SubCell"/>
</dbReference>
<comment type="similarity">
    <text evidence="2">Belongs to the G-protein coupled receptor 1 family.</text>
</comment>
<evidence type="ECO:0000256" key="5">
    <source>
        <dbReference type="ARBA" id="ARBA00023136"/>
    </source>
</evidence>
<feature type="compositionally biased region" description="Polar residues" evidence="6">
    <location>
        <begin position="345"/>
        <end position="365"/>
    </location>
</feature>
<dbReference type="EMBL" id="CAJVCH010455910">
    <property type="protein sequence ID" value="CAG7819654.1"/>
    <property type="molecule type" value="Genomic_DNA"/>
</dbReference>
<evidence type="ECO:0000259" key="8">
    <source>
        <dbReference type="PROSITE" id="PS50262"/>
    </source>
</evidence>
<feature type="compositionally biased region" description="Basic and acidic residues" evidence="6">
    <location>
        <begin position="367"/>
        <end position="377"/>
    </location>
</feature>
<dbReference type="SUPFAM" id="SSF81321">
    <property type="entry name" value="Family A G protein-coupled receptor-like"/>
    <property type="match status" value="1"/>
</dbReference>
<evidence type="ECO:0000256" key="6">
    <source>
        <dbReference type="SAM" id="MobiDB-lite"/>
    </source>
</evidence>
<dbReference type="PROSITE" id="PS00237">
    <property type="entry name" value="G_PROTEIN_RECEP_F1_1"/>
    <property type="match status" value="1"/>
</dbReference>
<dbReference type="Pfam" id="PF00001">
    <property type="entry name" value="7tm_1"/>
    <property type="match status" value="1"/>
</dbReference>
<comment type="caution">
    <text evidence="9">The sequence shown here is derived from an EMBL/GenBank/DDBJ whole genome shotgun (WGS) entry which is preliminary data.</text>
</comment>
<evidence type="ECO:0000256" key="4">
    <source>
        <dbReference type="ARBA" id="ARBA00022989"/>
    </source>
</evidence>
<keyword evidence="10" id="KW-1185">Reference proteome</keyword>
<feature type="domain" description="G-protein coupled receptors family 1 profile" evidence="8">
    <location>
        <begin position="41"/>
        <end position="436"/>
    </location>
</feature>
<evidence type="ECO:0000256" key="1">
    <source>
        <dbReference type="ARBA" id="ARBA00004370"/>
    </source>
</evidence>
<dbReference type="InterPro" id="IPR052954">
    <property type="entry name" value="GPCR-Ligand_Int"/>
</dbReference>